<evidence type="ECO:0000313" key="2">
    <source>
        <dbReference type="EMBL" id="KAF2618028.1"/>
    </source>
</evidence>
<comment type="caution">
    <text evidence="2">The sequence shown here is derived from an EMBL/GenBank/DDBJ whole genome shotgun (WGS) entry which is preliminary data.</text>
</comment>
<feature type="compositionally biased region" description="Polar residues" evidence="1">
    <location>
        <begin position="1"/>
        <end position="12"/>
    </location>
</feature>
<gene>
    <name evidence="2" type="ORF">F2Q68_00039883</name>
</gene>
<dbReference type="Proteomes" id="UP000712281">
    <property type="component" value="Unassembled WGS sequence"/>
</dbReference>
<organism evidence="2 3">
    <name type="scientific">Brassica cretica</name>
    <name type="common">Mustard</name>
    <dbReference type="NCBI Taxonomy" id="69181"/>
    <lineage>
        <taxon>Eukaryota</taxon>
        <taxon>Viridiplantae</taxon>
        <taxon>Streptophyta</taxon>
        <taxon>Embryophyta</taxon>
        <taxon>Tracheophyta</taxon>
        <taxon>Spermatophyta</taxon>
        <taxon>Magnoliopsida</taxon>
        <taxon>eudicotyledons</taxon>
        <taxon>Gunneridae</taxon>
        <taxon>Pentapetalae</taxon>
        <taxon>rosids</taxon>
        <taxon>malvids</taxon>
        <taxon>Brassicales</taxon>
        <taxon>Brassicaceae</taxon>
        <taxon>Brassiceae</taxon>
        <taxon>Brassica</taxon>
    </lineage>
</organism>
<feature type="region of interest" description="Disordered" evidence="1">
    <location>
        <begin position="1"/>
        <end position="87"/>
    </location>
</feature>
<feature type="compositionally biased region" description="Basic and acidic residues" evidence="1">
    <location>
        <begin position="25"/>
        <end position="34"/>
    </location>
</feature>
<dbReference type="EMBL" id="QGKW02000007">
    <property type="protein sequence ID" value="KAF2618028.1"/>
    <property type="molecule type" value="Genomic_DNA"/>
</dbReference>
<proteinExistence type="predicted"/>
<sequence length="87" mass="9520">MPTLETPVSGTGVNLPPTVSGGDASTREKGKDAQTYDVEDSESERELDKEEPDGATKFYKIKEQRPKNKILNPLKRAGTTKETPTRG</sequence>
<evidence type="ECO:0000256" key="1">
    <source>
        <dbReference type="SAM" id="MobiDB-lite"/>
    </source>
</evidence>
<accession>A0A8S9MIH2</accession>
<protein>
    <submittedName>
        <fullName evidence="2">Uncharacterized protein</fullName>
    </submittedName>
</protein>
<feature type="compositionally biased region" description="Basic and acidic residues" evidence="1">
    <location>
        <begin position="44"/>
        <end position="66"/>
    </location>
</feature>
<name>A0A8S9MIH2_BRACR</name>
<reference evidence="2" key="1">
    <citation type="submission" date="2019-12" db="EMBL/GenBank/DDBJ databases">
        <title>Genome sequencing and annotation of Brassica cretica.</title>
        <authorList>
            <person name="Studholme D.J."/>
            <person name="Sarris P.F."/>
        </authorList>
    </citation>
    <scope>NUCLEOTIDE SEQUENCE</scope>
    <source>
        <strain evidence="2">PFS-001/15</strain>
        <tissue evidence="2">Leaf</tissue>
    </source>
</reference>
<dbReference type="AlphaFoldDB" id="A0A8S9MIH2"/>
<evidence type="ECO:0000313" key="3">
    <source>
        <dbReference type="Proteomes" id="UP000712281"/>
    </source>
</evidence>